<accession>A0A803PDS9</accession>
<proteinExistence type="predicted"/>
<dbReference type="EnsemblPlants" id="evm.model.04.1607">
    <property type="protein sequence ID" value="cds.evm.model.04.1607"/>
    <property type="gene ID" value="evm.TU.04.1607"/>
</dbReference>
<sequence>MTNVQMGETSLSNISSYSCPIMVKTTWDFHERKLTRSSLITREEDKELENGFQIEEGGFEDGEDMSTAITLPVDDVGPEAGIDDYIGGD</sequence>
<protein>
    <submittedName>
        <fullName evidence="1">Uncharacterized protein</fullName>
    </submittedName>
</protein>
<dbReference type="Proteomes" id="UP000596661">
    <property type="component" value="Chromosome 4"/>
</dbReference>
<name>A0A803PDS9_CANSA</name>
<dbReference type="AlphaFoldDB" id="A0A803PDS9"/>
<keyword evidence="2" id="KW-1185">Reference proteome</keyword>
<organism evidence="1 2">
    <name type="scientific">Cannabis sativa</name>
    <name type="common">Hemp</name>
    <name type="synonym">Marijuana</name>
    <dbReference type="NCBI Taxonomy" id="3483"/>
    <lineage>
        <taxon>Eukaryota</taxon>
        <taxon>Viridiplantae</taxon>
        <taxon>Streptophyta</taxon>
        <taxon>Embryophyta</taxon>
        <taxon>Tracheophyta</taxon>
        <taxon>Spermatophyta</taxon>
        <taxon>Magnoliopsida</taxon>
        <taxon>eudicotyledons</taxon>
        <taxon>Gunneridae</taxon>
        <taxon>Pentapetalae</taxon>
        <taxon>rosids</taxon>
        <taxon>fabids</taxon>
        <taxon>Rosales</taxon>
        <taxon>Cannabaceae</taxon>
        <taxon>Cannabis</taxon>
    </lineage>
</organism>
<evidence type="ECO:0000313" key="1">
    <source>
        <dbReference type="EnsemblPlants" id="cds.evm.model.04.1607"/>
    </source>
</evidence>
<reference evidence="1" key="2">
    <citation type="submission" date="2021-03" db="UniProtKB">
        <authorList>
            <consortium name="EnsemblPlants"/>
        </authorList>
    </citation>
    <scope>IDENTIFICATION</scope>
</reference>
<reference evidence="1" key="1">
    <citation type="submission" date="2018-11" db="EMBL/GenBank/DDBJ databases">
        <authorList>
            <person name="Grassa J C."/>
        </authorList>
    </citation>
    <scope>NUCLEOTIDE SEQUENCE [LARGE SCALE GENOMIC DNA]</scope>
</reference>
<dbReference type="Gramene" id="evm.model.04.1607">
    <property type="protein sequence ID" value="cds.evm.model.04.1607"/>
    <property type="gene ID" value="evm.TU.04.1607"/>
</dbReference>
<evidence type="ECO:0000313" key="2">
    <source>
        <dbReference type="Proteomes" id="UP000596661"/>
    </source>
</evidence>
<dbReference type="EMBL" id="UZAU01000395">
    <property type="status" value="NOT_ANNOTATED_CDS"/>
    <property type="molecule type" value="Genomic_DNA"/>
</dbReference>